<dbReference type="InterPro" id="IPR036412">
    <property type="entry name" value="HAD-like_sf"/>
</dbReference>
<dbReference type="EMBL" id="BSDI01000093">
    <property type="protein sequence ID" value="GLI03646.1"/>
    <property type="molecule type" value="Genomic_DNA"/>
</dbReference>
<sequence length="235" mass="25356">MNDNGRPELVIFDCDGVLVQSEPIVISVLAKRLRLLGVEISDEECFRKFVGLSQEAAERLIFRLVGSDVSPGWFDDLTIAVDAALRVQVEPTPGLVEVLDRLNIPVCVASNGRPEKVALTLEVTGLARYFAGRVFTAADVERGKPAPDLFLLAASRMGAPPGRCVVVEDSETGLAAARAAGMRVVRYAPDSWLPLDASEATFRRMAELPARLDGRPVDAVSRDALSPSDMEPAAR</sequence>
<dbReference type="SFLD" id="SFLDG01129">
    <property type="entry name" value="C1.5:_HAD__Beta-PGM__Phosphata"/>
    <property type="match status" value="1"/>
</dbReference>
<evidence type="ECO:0000256" key="3">
    <source>
        <dbReference type="ARBA" id="ARBA00022723"/>
    </source>
</evidence>
<dbReference type="Gene3D" id="3.40.50.1000">
    <property type="entry name" value="HAD superfamily/HAD-like"/>
    <property type="match status" value="1"/>
</dbReference>
<name>A0ABQ5RA60_9ACTN</name>
<evidence type="ECO:0000256" key="1">
    <source>
        <dbReference type="ARBA" id="ARBA00001946"/>
    </source>
</evidence>
<comment type="cofactor">
    <cofactor evidence="1">
        <name>Mg(2+)</name>
        <dbReference type="ChEBI" id="CHEBI:18420"/>
    </cofactor>
</comment>
<gene>
    <name evidence="5" type="ORF">Pa4123_89240</name>
</gene>
<accession>A0ABQ5RA60</accession>
<dbReference type="InterPro" id="IPR023198">
    <property type="entry name" value="PGP-like_dom2"/>
</dbReference>
<keyword evidence="3" id="KW-0479">Metal-binding</keyword>
<organism evidence="5 6">
    <name type="scientific">Phytohabitans aurantiacus</name>
    <dbReference type="NCBI Taxonomy" id="3016789"/>
    <lineage>
        <taxon>Bacteria</taxon>
        <taxon>Bacillati</taxon>
        <taxon>Actinomycetota</taxon>
        <taxon>Actinomycetes</taxon>
        <taxon>Micromonosporales</taxon>
        <taxon>Micromonosporaceae</taxon>
    </lineage>
</organism>
<dbReference type="SFLD" id="SFLDS00003">
    <property type="entry name" value="Haloacid_Dehalogenase"/>
    <property type="match status" value="1"/>
</dbReference>
<evidence type="ECO:0000313" key="5">
    <source>
        <dbReference type="EMBL" id="GLI03646.1"/>
    </source>
</evidence>
<dbReference type="Gene3D" id="1.10.150.240">
    <property type="entry name" value="Putative phosphatase, domain 2"/>
    <property type="match status" value="1"/>
</dbReference>
<keyword evidence="4" id="KW-0460">Magnesium</keyword>
<comment type="similarity">
    <text evidence="2">Belongs to the HAD-like hydrolase superfamily. CbbY/CbbZ/Gph/YieH family.</text>
</comment>
<keyword evidence="6" id="KW-1185">Reference proteome</keyword>
<evidence type="ECO:0000313" key="6">
    <source>
        <dbReference type="Proteomes" id="UP001144280"/>
    </source>
</evidence>
<dbReference type="CDD" id="cd07526">
    <property type="entry name" value="HAD_BPGM_like"/>
    <property type="match status" value="1"/>
</dbReference>
<dbReference type="InterPro" id="IPR051600">
    <property type="entry name" value="Beta-PGM-like"/>
</dbReference>
<dbReference type="InterPro" id="IPR006439">
    <property type="entry name" value="HAD-SF_hydro_IA"/>
</dbReference>
<dbReference type="PANTHER" id="PTHR46193:SF10">
    <property type="entry name" value="6-PHOSPHOGLUCONATE PHOSPHATASE"/>
    <property type="match status" value="1"/>
</dbReference>
<comment type="caution">
    <text evidence="5">The sequence shown here is derived from an EMBL/GenBank/DDBJ whole genome shotgun (WGS) entry which is preliminary data.</text>
</comment>
<evidence type="ECO:0000256" key="4">
    <source>
        <dbReference type="ARBA" id="ARBA00022842"/>
    </source>
</evidence>
<evidence type="ECO:0000256" key="2">
    <source>
        <dbReference type="ARBA" id="ARBA00006171"/>
    </source>
</evidence>
<protein>
    <submittedName>
        <fullName evidence="5">Haloacid dehalogenase</fullName>
    </submittedName>
</protein>
<dbReference type="SUPFAM" id="SSF56784">
    <property type="entry name" value="HAD-like"/>
    <property type="match status" value="1"/>
</dbReference>
<proteinExistence type="inferred from homology"/>
<dbReference type="RefSeq" id="WP_281906007.1">
    <property type="nucleotide sequence ID" value="NZ_BSDI01000093.1"/>
</dbReference>
<dbReference type="Pfam" id="PF00702">
    <property type="entry name" value="Hydrolase"/>
    <property type="match status" value="1"/>
</dbReference>
<reference evidence="5" key="1">
    <citation type="submission" date="2022-12" db="EMBL/GenBank/DDBJ databases">
        <title>New Phytohabitans aurantiacus sp. RD004123 nov., an actinomycete isolated from soil.</title>
        <authorList>
            <person name="Triningsih D.W."/>
            <person name="Harunari E."/>
            <person name="Igarashi Y."/>
        </authorList>
    </citation>
    <scope>NUCLEOTIDE SEQUENCE</scope>
    <source>
        <strain evidence="5">RD004123</strain>
    </source>
</reference>
<dbReference type="NCBIfam" id="TIGR01509">
    <property type="entry name" value="HAD-SF-IA-v3"/>
    <property type="match status" value="1"/>
</dbReference>
<dbReference type="Proteomes" id="UP001144280">
    <property type="component" value="Unassembled WGS sequence"/>
</dbReference>
<dbReference type="PANTHER" id="PTHR46193">
    <property type="entry name" value="6-PHOSPHOGLUCONATE PHOSPHATASE"/>
    <property type="match status" value="1"/>
</dbReference>
<dbReference type="InterPro" id="IPR023214">
    <property type="entry name" value="HAD_sf"/>
</dbReference>